<keyword evidence="5" id="KW-1185">Reference proteome</keyword>
<gene>
    <name evidence="4" type="ORF">SAMN02949497_2020</name>
</gene>
<dbReference type="RefSeq" id="WP_176225177.1">
    <property type="nucleotide sequence ID" value="NZ_FXAM01000001.1"/>
</dbReference>
<sequence>MMPGPQNREIPPTRYNVWSALRYVSPSCDHRAWFRILAAIKDALGEDGRDIADEWSQEGDSYDKVAFRDAWKSAKPGGKVTIATLWRMALDGGWKPDSETQPETEAERQERERQRKARAEQAAKQQAEAAQRAATKAAALWKASAPATTDQPYLARKLPGITPPDTLRETTAEQAASILGYTPKSDEESLAGRVLVAPVKIDGKLSTVELIDGQGRKTAIAGGPKAGGFWAAQTLPEGDGGGLTLAIGEGVATVLSCREAVSWPVFAALSASNLPTIARTLRARFPAARLVIVGDIGGGLEYARQAAAAVGAALAVPVFADEEVMDWVRGHSKPPTDFNDLHQVAGLDAVARQLRRAVEGEPRPVPPIPVAIPAPLPESRPKVVDLTGENEARLTLEARIAATDDFEILAYQIGPEVIKSGLRESTKARLLKIIAKKSGISVKAQPFQTGIINNPIQFINTPTASREPC</sequence>
<accession>A0A1Y6CVM3</accession>
<protein>
    <submittedName>
        <fullName evidence="4">Uncharacterized domain associated with phage/plasmid primase</fullName>
    </submittedName>
</protein>
<evidence type="ECO:0000313" key="5">
    <source>
        <dbReference type="Proteomes" id="UP000192923"/>
    </source>
</evidence>
<feature type="compositionally biased region" description="Basic and acidic residues" evidence="1">
    <location>
        <begin position="105"/>
        <end position="121"/>
    </location>
</feature>
<evidence type="ECO:0000256" key="1">
    <source>
        <dbReference type="SAM" id="MobiDB-lite"/>
    </source>
</evidence>
<proteinExistence type="predicted"/>
<reference evidence="4 5" key="1">
    <citation type="submission" date="2016-12" db="EMBL/GenBank/DDBJ databases">
        <authorList>
            <person name="Song W.-J."/>
            <person name="Kurnit D.M."/>
        </authorList>
    </citation>
    <scope>NUCLEOTIDE SEQUENCE [LARGE SCALE GENOMIC DNA]</scope>
    <source>
        <strain evidence="4 5">175</strain>
    </source>
</reference>
<evidence type="ECO:0000259" key="2">
    <source>
        <dbReference type="Pfam" id="PF08707"/>
    </source>
</evidence>
<evidence type="ECO:0000313" key="4">
    <source>
        <dbReference type="EMBL" id="SMF94688.1"/>
    </source>
</evidence>
<dbReference type="InterPro" id="IPR006171">
    <property type="entry name" value="TOPRIM_dom"/>
</dbReference>
<dbReference type="Proteomes" id="UP000192923">
    <property type="component" value="Unassembled WGS sequence"/>
</dbReference>
<feature type="compositionally biased region" description="Low complexity" evidence="1">
    <location>
        <begin position="122"/>
        <end position="131"/>
    </location>
</feature>
<name>A0A1Y6CVM3_9GAMM</name>
<dbReference type="Pfam" id="PF13362">
    <property type="entry name" value="Toprim_3"/>
    <property type="match status" value="1"/>
</dbReference>
<feature type="region of interest" description="Disordered" evidence="1">
    <location>
        <begin position="93"/>
        <end position="131"/>
    </location>
</feature>
<dbReference type="EMBL" id="FXAM01000001">
    <property type="protein sequence ID" value="SMF94688.1"/>
    <property type="molecule type" value="Genomic_DNA"/>
</dbReference>
<dbReference type="STRING" id="1760988.SAMN02949497_2020"/>
<evidence type="ECO:0000259" key="3">
    <source>
        <dbReference type="Pfam" id="PF13362"/>
    </source>
</evidence>
<dbReference type="GO" id="GO:0016817">
    <property type="term" value="F:hydrolase activity, acting on acid anhydrides"/>
    <property type="evidence" value="ECO:0007669"/>
    <property type="project" value="InterPro"/>
</dbReference>
<dbReference type="Pfam" id="PF08707">
    <property type="entry name" value="PriCT_2"/>
    <property type="match status" value="1"/>
</dbReference>
<organism evidence="4 5">
    <name type="scientific">Methylomagnum ishizawai</name>
    <dbReference type="NCBI Taxonomy" id="1760988"/>
    <lineage>
        <taxon>Bacteria</taxon>
        <taxon>Pseudomonadati</taxon>
        <taxon>Pseudomonadota</taxon>
        <taxon>Gammaproteobacteria</taxon>
        <taxon>Methylococcales</taxon>
        <taxon>Methylococcaceae</taxon>
        <taxon>Methylomagnum</taxon>
    </lineage>
</organism>
<feature type="domain" description="Primase C-terminal 2" evidence="2">
    <location>
        <begin position="19"/>
        <end position="89"/>
    </location>
</feature>
<dbReference type="AlphaFoldDB" id="A0A1Y6CVM3"/>
<feature type="domain" description="Toprim" evidence="3">
    <location>
        <begin position="245"/>
        <end position="346"/>
    </location>
</feature>
<dbReference type="InterPro" id="IPR014819">
    <property type="entry name" value="PriCT_2"/>
</dbReference>